<dbReference type="PROSITE" id="PS00028">
    <property type="entry name" value="ZINC_FINGER_C2H2_1"/>
    <property type="match status" value="1"/>
</dbReference>
<dbReference type="InterPro" id="IPR055187">
    <property type="entry name" value="C2CH-3rd_BIRD-IDD"/>
</dbReference>
<evidence type="ECO:0000256" key="7">
    <source>
        <dbReference type="PROSITE-ProRule" id="PRU00042"/>
    </source>
</evidence>
<protein>
    <submittedName>
        <fullName evidence="9">OLC1v1010295C1</fullName>
    </submittedName>
</protein>
<name>A0AAV1DQZ4_OLDCO</name>
<evidence type="ECO:0000256" key="2">
    <source>
        <dbReference type="ARBA" id="ARBA00022737"/>
    </source>
</evidence>
<evidence type="ECO:0000256" key="4">
    <source>
        <dbReference type="ARBA" id="ARBA00022833"/>
    </source>
</evidence>
<dbReference type="Pfam" id="PF22995">
    <property type="entry name" value="C2CH-3rd_BIRD-IDD"/>
    <property type="match status" value="1"/>
</dbReference>
<dbReference type="PANTHER" id="PTHR10593:SF10">
    <property type="entry name" value="OS08G0467100 PROTEIN"/>
    <property type="match status" value="1"/>
</dbReference>
<dbReference type="EMBL" id="OX459123">
    <property type="protein sequence ID" value="CAI9110295.1"/>
    <property type="molecule type" value="Genomic_DNA"/>
</dbReference>
<evidence type="ECO:0000256" key="1">
    <source>
        <dbReference type="ARBA" id="ARBA00022723"/>
    </source>
</evidence>
<dbReference type="InterPro" id="IPR036236">
    <property type="entry name" value="Znf_C2H2_sf"/>
</dbReference>
<evidence type="ECO:0000313" key="9">
    <source>
        <dbReference type="EMBL" id="CAI9110295.1"/>
    </source>
</evidence>
<keyword evidence="2" id="KW-0677">Repeat</keyword>
<proteinExistence type="predicted"/>
<reference evidence="9" key="1">
    <citation type="submission" date="2023-03" db="EMBL/GenBank/DDBJ databases">
        <authorList>
            <person name="Julca I."/>
        </authorList>
    </citation>
    <scope>NUCLEOTIDE SEQUENCE</scope>
</reference>
<dbReference type="InterPro" id="IPR055186">
    <property type="entry name" value="C2H2-2nd_BIRD-IDD"/>
</dbReference>
<keyword evidence="10" id="KW-1185">Reference proteome</keyword>
<evidence type="ECO:0000256" key="6">
    <source>
        <dbReference type="ARBA" id="ARBA00023163"/>
    </source>
</evidence>
<dbReference type="GO" id="GO:0003700">
    <property type="term" value="F:DNA-binding transcription factor activity"/>
    <property type="evidence" value="ECO:0007669"/>
    <property type="project" value="TreeGrafter"/>
</dbReference>
<keyword evidence="4" id="KW-0862">Zinc</keyword>
<dbReference type="GO" id="GO:0005634">
    <property type="term" value="C:nucleus"/>
    <property type="evidence" value="ECO:0007669"/>
    <property type="project" value="TreeGrafter"/>
</dbReference>
<evidence type="ECO:0000256" key="3">
    <source>
        <dbReference type="ARBA" id="ARBA00022771"/>
    </source>
</evidence>
<evidence type="ECO:0000313" key="10">
    <source>
        <dbReference type="Proteomes" id="UP001161247"/>
    </source>
</evidence>
<dbReference type="SMART" id="SM00355">
    <property type="entry name" value="ZnF_C2H2"/>
    <property type="match status" value="3"/>
</dbReference>
<dbReference type="SUPFAM" id="SSF57667">
    <property type="entry name" value="beta-beta-alpha zinc fingers"/>
    <property type="match status" value="1"/>
</dbReference>
<dbReference type="Proteomes" id="UP001161247">
    <property type="component" value="Chromosome 6"/>
</dbReference>
<feature type="domain" description="C2H2-type" evidence="8">
    <location>
        <begin position="73"/>
        <end position="95"/>
    </location>
</feature>
<gene>
    <name evidence="9" type="ORF">OLC1_LOCUS17983</name>
</gene>
<dbReference type="Pfam" id="PF22996">
    <property type="entry name" value="C2H2-2nd_BIRD-IDD"/>
    <property type="match status" value="1"/>
</dbReference>
<evidence type="ECO:0000256" key="5">
    <source>
        <dbReference type="ARBA" id="ARBA00023015"/>
    </source>
</evidence>
<keyword evidence="6" id="KW-0804">Transcription</keyword>
<dbReference type="InterPro" id="IPR013087">
    <property type="entry name" value="Znf_C2H2_type"/>
</dbReference>
<dbReference type="Gene3D" id="3.30.160.60">
    <property type="entry name" value="Classic Zinc Finger"/>
    <property type="match status" value="2"/>
</dbReference>
<evidence type="ECO:0000259" key="8">
    <source>
        <dbReference type="PROSITE" id="PS50157"/>
    </source>
</evidence>
<accession>A0AAV1DQZ4</accession>
<dbReference type="PANTHER" id="PTHR10593">
    <property type="entry name" value="SERINE/THREONINE-PROTEIN KINASE RIO"/>
    <property type="match status" value="1"/>
</dbReference>
<keyword evidence="1" id="KW-0479">Metal-binding</keyword>
<dbReference type="Pfam" id="PF13912">
    <property type="entry name" value="zf-C2H2_6"/>
    <property type="match status" value="1"/>
</dbReference>
<organism evidence="9 10">
    <name type="scientific">Oldenlandia corymbosa var. corymbosa</name>
    <dbReference type="NCBI Taxonomy" id="529605"/>
    <lineage>
        <taxon>Eukaryota</taxon>
        <taxon>Viridiplantae</taxon>
        <taxon>Streptophyta</taxon>
        <taxon>Embryophyta</taxon>
        <taxon>Tracheophyta</taxon>
        <taxon>Spermatophyta</taxon>
        <taxon>Magnoliopsida</taxon>
        <taxon>eudicotyledons</taxon>
        <taxon>Gunneridae</taxon>
        <taxon>Pentapetalae</taxon>
        <taxon>asterids</taxon>
        <taxon>lamiids</taxon>
        <taxon>Gentianales</taxon>
        <taxon>Rubiaceae</taxon>
        <taxon>Rubioideae</taxon>
        <taxon>Spermacoceae</taxon>
        <taxon>Hedyotis-Oldenlandia complex</taxon>
        <taxon>Oldenlandia</taxon>
    </lineage>
</organism>
<dbReference type="PROSITE" id="PS50157">
    <property type="entry name" value="ZINC_FINGER_C2H2_2"/>
    <property type="match status" value="1"/>
</dbReference>
<keyword evidence="5" id="KW-0805">Transcription regulation</keyword>
<dbReference type="InterPro" id="IPR031140">
    <property type="entry name" value="IDD1-16"/>
</dbReference>
<dbReference type="GO" id="GO:0008270">
    <property type="term" value="F:zinc ion binding"/>
    <property type="evidence" value="ECO:0007669"/>
    <property type="project" value="UniProtKB-KW"/>
</dbReference>
<dbReference type="AlphaFoldDB" id="A0AAV1DQZ4"/>
<sequence length="432" mass="50102">MLFPLNFYIKNSSRSFPMPVAHSFPLPSSENLTSQNYELPLSTKKKRKPAGTPDPDAEVVYLTPEMLLESDRYVCEICNQSFQREQNLQMHKRRHKVPWKLLKKKDKEEAIKKRVYVCPEPSCLHHNPSHALGDLVGIKKHFRRKHSNNKQWVCDKCTKGYAVQSDFKAHLKICGTRGHSCDCGRVFSRVEAFIEHQDTCKVRMTNYNVSQIPTKPASTFSCTEIQFHHKSSDDSDFCHNLELELFSSSNSSFSTGINNLSTRSKENHHHSTQPLYQETSEGEYSGWCQLDACKINSQEDHHYSRDKFDNVKDIDQKMEYYSEAFRLRNEARELSRVAMEEKALAEEKRYEAKCLIEMAKQEMAKAKKIREQAFAEFNAVQILKDCSTRHVSCANNNNIVQITTCNACRKEFMQEKKPCDQLRVPSHLPFQL</sequence>
<keyword evidence="3 7" id="KW-0863">Zinc-finger</keyword>